<reference evidence="2 3" key="1">
    <citation type="journal article" date="2016" name="Nat. Commun.">
        <title>Thousands of microbial genomes shed light on interconnected biogeochemical processes in an aquifer system.</title>
        <authorList>
            <person name="Anantharaman K."/>
            <person name="Brown C.T."/>
            <person name="Hug L.A."/>
            <person name="Sharon I."/>
            <person name="Castelle C.J."/>
            <person name="Probst A.J."/>
            <person name="Thomas B.C."/>
            <person name="Singh A."/>
            <person name="Wilkins M.J."/>
            <person name="Karaoz U."/>
            <person name="Brodie E.L."/>
            <person name="Williams K.H."/>
            <person name="Hubbard S.S."/>
            <person name="Banfield J.F."/>
        </authorList>
    </citation>
    <scope>NUCLEOTIDE SEQUENCE [LARGE SCALE GENOMIC DNA]</scope>
</reference>
<dbReference type="Proteomes" id="UP000179010">
    <property type="component" value="Unassembled WGS sequence"/>
</dbReference>
<proteinExistence type="predicted"/>
<dbReference type="STRING" id="1798539.A2994_01985"/>
<feature type="compositionally biased region" description="Polar residues" evidence="1">
    <location>
        <begin position="1"/>
        <end position="25"/>
    </location>
</feature>
<dbReference type="AlphaFoldDB" id="A0A1F4PP17"/>
<evidence type="ECO:0000313" key="2">
    <source>
        <dbReference type="EMBL" id="OGB85375.1"/>
    </source>
</evidence>
<gene>
    <name evidence="2" type="ORF">A2994_01985</name>
</gene>
<name>A0A1F4PP17_UNCK3</name>
<protein>
    <submittedName>
        <fullName evidence="2">Uncharacterized protein</fullName>
    </submittedName>
</protein>
<comment type="caution">
    <text evidence="2">The sequence shown here is derived from an EMBL/GenBank/DDBJ whole genome shotgun (WGS) entry which is preliminary data.</text>
</comment>
<evidence type="ECO:0000256" key="1">
    <source>
        <dbReference type="SAM" id="MobiDB-lite"/>
    </source>
</evidence>
<dbReference type="EMBL" id="METE01000004">
    <property type="protein sequence ID" value="OGB85375.1"/>
    <property type="molecule type" value="Genomic_DNA"/>
</dbReference>
<accession>A0A1F4PP17</accession>
<feature type="region of interest" description="Disordered" evidence="1">
    <location>
        <begin position="1"/>
        <end position="59"/>
    </location>
</feature>
<feature type="compositionally biased region" description="Polar residues" evidence="1">
    <location>
        <begin position="34"/>
        <end position="43"/>
    </location>
</feature>
<organism evidence="2 3">
    <name type="scientific">candidate division Kazan bacterium RIFCSPLOWO2_01_FULL_48_13</name>
    <dbReference type="NCBI Taxonomy" id="1798539"/>
    <lineage>
        <taxon>Bacteria</taxon>
        <taxon>Bacteria division Kazan-3B-28</taxon>
    </lineage>
</organism>
<evidence type="ECO:0000313" key="3">
    <source>
        <dbReference type="Proteomes" id="UP000179010"/>
    </source>
</evidence>
<sequence>MDENTTQPVNPTDDQVTTPINGEETTQSEEETPATDSNTATDQEANENAPVANSDEAAN</sequence>